<evidence type="ECO:0000256" key="5">
    <source>
        <dbReference type="ARBA" id="ARBA00022729"/>
    </source>
</evidence>
<dbReference type="SUPFAM" id="SSF56935">
    <property type="entry name" value="Porins"/>
    <property type="match status" value="1"/>
</dbReference>
<evidence type="ECO:0000313" key="13">
    <source>
        <dbReference type="EMBL" id="GAL85001.1"/>
    </source>
</evidence>
<accession>A0A098LDH1</accession>
<evidence type="ECO:0000256" key="8">
    <source>
        <dbReference type="ARBA" id="ARBA00023170"/>
    </source>
</evidence>
<evidence type="ECO:0000259" key="12">
    <source>
        <dbReference type="Pfam" id="PF07715"/>
    </source>
</evidence>
<keyword evidence="2" id="KW-0813">Transport</keyword>
<dbReference type="STRING" id="153721.MYP_2229"/>
<evidence type="ECO:0000256" key="4">
    <source>
        <dbReference type="ARBA" id="ARBA00022692"/>
    </source>
</evidence>
<dbReference type="PANTHER" id="PTHR30069">
    <property type="entry name" value="TONB-DEPENDENT OUTER MEMBRANE RECEPTOR"/>
    <property type="match status" value="1"/>
</dbReference>
<evidence type="ECO:0000256" key="3">
    <source>
        <dbReference type="ARBA" id="ARBA00022452"/>
    </source>
</evidence>
<keyword evidence="4" id="KW-0812">Transmembrane</keyword>
<feature type="domain" description="TonB-dependent receptor plug" evidence="12">
    <location>
        <begin position="113"/>
        <end position="203"/>
    </location>
</feature>
<dbReference type="Pfam" id="PF13715">
    <property type="entry name" value="CarbopepD_reg_2"/>
    <property type="match status" value="1"/>
</dbReference>
<keyword evidence="7 10" id="KW-0472">Membrane</keyword>
<keyword evidence="14" id="KW-1185">Reference proteome</keyword>
<dbReference type="PANTHER" id="PTHR30069:SF29">
    <property type="entry name" value="HEMOGLOBIN AND HEMOGLOBIN-HAPTOGLOBIN-BINDING PROTEIN 1-RELATED"/>
    <property type="match status" value="1"/>
</dbReference>
<keyword evidence="3" id="KW-1134">Transmembrane beta strand</keyword>
<dbReference type="OrthoDB" id="1111684at2"/>
<keyword evidence="6 10" id="KW-0798">TonB box</keyword>
<dbReference type="InterPro" id="IPR012910">
    <property type="entry name" value="Plug_dom"/>
</dbReference>
<organism evidence="13 14">
    <name type="scientific">Sporocytophaga myxococcoides</name>
    <dbReference type="NCBI Taxonomy" id="153721"/>
    <lineage>
        <taxon>Bacteria</taxon>
        <taxon>Pseudomonadati</taxon>
        <taxon>Bacteroidota</taxon>
        <taxon>Cytophagia</taxon>
        <taxon>Cytophagales</taxon>
        <taxon>Cytophagaceae</taxon>
        <taxon>Sporocytophaga</taxon>
    </lineage>
</organism>
<dbReference type="Gene3D" id="2.40.170.20">
    <property type="entry name" value="TonB-dependent receptor, beta-barrel domain"/>
    <property type="match status" value="1"/>
</dbReference>
<dbReference type="InterPro" id="IPR036942">
    <property type="entry name" value="Beta-barrel_TonB_sf"/>
</dbReference>
<name>A0A098LDH1_9BACT</name>
<evidence type="ECO:0000256" key="1">
    <source>
        <dbReference type="ARBA" id="ARBA00004571"/>
    </source>
</evidence>
<evidence type="ECO:0000259" key="11">
    <source>
        <dbReference type="Pfam" id="PF00593"/>
    </source>
</evidence>
<dbReference type="eggNOG" id="COG4771">
    <property type="taxonomic scope" value="Bacteria"/>
</dbReference>
<dbReference type="InterPro" id="IPR000531">
    <property type="entry name" value="Beta-barrel_TonB"/>
</dbReference>
<evidence type="ECO:0000256" key="10">
    <source>
        <dbReference type="RuleBase" id="RU003357"/>
    </source>
</evidence>
<evidence type="ECO:0000256" key="2">
    <source>
        <dbReference type="ARBA" id="ARBA00022448"/>
    </source>
</evidence>
<evidence type="ECO:0000256" key="9">
    <source>
        <dbReference type="ARBA" id="ARBA00023237"/>
    </source>
</evidence>
<dbReference type="Gene3D" id="2.170.130.10">
    <property type="entry name" value="TonB-dependent receptor, plug domain"/>
    <property type="match status" value="1"/>
</dbReference>
<comment type="similarity">
    <text evidence="10">Belongs to the TonB-dependent receptor family.</text>
</comment>
<gene>
    <name evidence="13" type="ORF">MYP_2229</name>
</gene>
<evidence type="ECO:0000256" key="7">
    <source>
        <dbReference type="ARBA" id="ARBA00023136"/>
    </source>
</evidence>
<dbReference type="InterPro" id="IPR008969">
    <property type="entry name" value="CarboxyPept-like_regulatory"/>
</dbReference>
<dbReference type="Pfam" id="PF00593">
    <property type="entry name" value="TonB_dep_Rec_b-barrel"/>
    <property type="match status" value="1"/>
</dbReference>
<sequence>MYAQNVYTVSGTIKDKLTNEPIIGVIVSAPSAQAGTMSDENGFYSISIPFDTITLIVEQLGYKKEVIIINLGQDMSLDFLLADDDEHLKEIVIEGNPHKEAINSTQMSKISLSAKDAKQVPVLFGEPDLLKILQLKPGIQSGGEGTSGLYVRGGGPDQNLFVVDNAIVYNPNHLFGLFSIFNTDAVKSIDLYKGDFPAQYGGRLSSVVDVKLNEGSTTKTSVRGGIGLIASRLTVDGPIKKDKASYIISARRTYFDIFTSQLNRMNKNNSSYDPIPAYYFYDLNGKVNYKFDEKNSFYLTGYFGRDVFNYDQNRLDFTFNWGNSVAVGGWNHIFSDKLKVTTSVIYSDYRYNIKNRFKDFSFKLSSMVRDYTIQSDFTYKHSEKHNIKFGIYTSNHRYIVGRLRAGTDDGKVQLGLGSVFSSQEGAIYASDEFDVGVRWKFNTGLRLSLFKNKANYFGGIEPRVAFRYLINEKMSWKGSFARMYQYIHLISNSGASLPTDIWYPSNSTVRPQRSDQVATGLSIIIGDKFYLTDEVYYKWMKRQIDFKDGAMIYSNPNLDQEFVFGKGWAYGNEIYLEKRKGKTTGWVGYTLSWTWKQFPYINNGEKFFARYDRRHDLSIVIVHRLTERLNISGTWVYGTGNAVSLPNGRFIMQDLEGTNIKVIPVYGKRNGFRMPPYHRMDLGLIYKFKPKKEGTESDLTLSIYNIYNRKNAYFIYFDEIQNEFGVTTKFQAKQVSLFPIIPSLTYNFKF</sequence>
<comment type="subcellular location">
    <subcellularLocation>
        <location evidence="1">Cell outer membrane</location>
        <topology evidence="1">Multi-pass membrane protein</topology>
    </subcellularLocation>
</comment>
<dbReference type="GO" id="GO:0009279">
    <property type="term" value="C:cell outer membrane"/>
    <property type="evidence" value="ECO:0007669"/>
    <property type="project" value="UniProtKB-SubCell"/>
</dbReference>
<dbReference type="EMBL" id="BBLT01000004">
    <property type="protein sequence ID" value="GAL85001.1"/>
    <property type="molecule type" value="Genomic_DNA"/>
</dbReference>
<comment type="caution">
    <text evidence="13">The sequence shown here is derived from an EMBL/GenBank/DDBJ whole genome shotgun (WGS) entry which is preliminary data.</text>
</comment>
<feature type="domain" description="TonB-dependent receptor-like beta-barrel" evidence="11">
    <location>
        <begin position="267"/>
        <end position="706"/>
    </location>
</feature>
<keyword evidence="5" id="KW-0732">Signal</keyword>
<dbReference type="GO" id="GO:0044718">
    <property type="term" value="P:siderophore transmembrane transport"/>
    <property type="evidence" value="ECO:0007669"/>
    <property type="project" value="TreeGrafter"/>
</dbReference>
<evidence type="ECO:0000313" key="14">
    <source>
        <dbReference type="Proteomes" id="UP000030185"/>
    </source>
</evidence>
<proteinExistence type="inferred from homology"/>
<keyword evidence="8" id="KW-0675">Receptor</keyword>
<reference evidence="13 14" key="1">
    <citation type="submission" date="2014-09" db="EMBL/GenBank/DDBJ databases">
        <title>Sporocytophaga myxococcoides PG-01 genome sequencing.</title>
        <authorList>
            <person name="Liu L."/>
            <person name="Gao P.J."/>
            <person name="Chen G.J."/>
            <person name="Wang L.S."/>
        </authorList>
    </citation>
    <scope>NUCLEOTIDE SEQUENCE [LARGE SCALE GENOMIC DNA]</scope>
    <source>
        <strain evidence="13 14">PG-01</strain>
    </source>
</reference>
<dbReference type="Proteomes" id="UP000030185">
    <property type="component" value="Unassembled WGS sequence"/>
</dbReference>
<protein>
    <submittedName>
        <fullName evidence="13">Uncharacterized protein</fullName>
    </submittedName>
</protein>
<dbReference type="InterPro" id="IPR039426">
    <property type="entry name" value="TonB-dep_rcpt-like"/>
</dbReference>
<dbReference type="Gene3D" id="2.60.40.1120">
    <property type="entry name" value="Carboxypeptidase-like, regulatory domain"/>
    <property type="match status" value="1"/>
</dbReference>
<dbReference type="AlphaFoldDB" id="A0A098LDH1"/>
<dbReference type="GO" id="GO:0015344">
    <property type="term" value="F:siderophore uptake transmembrane transporter activity"/>
    <property type="evidence" value="ECO:0007669"/>
    <property type="project" value="TreeGrafter"/>
</dbReference>
<keyword evidence="9" id="KW-0998">Cell outer membrane</keyword>
<dbReference type="InterPro" id="IPR037066">
    <property type="entry name" value="Plug_dom_sf"/>
</dbReference>
<dbReference type="SUPFAM" id="SSF49464">
    <property type="entry name" value="Carboxypeptidase regulatory domain-like"/>
    <property type="match status" value="1"/>
</dbReference>
<dbReference type="Pfam" id="PF07715">
    <property type="entry name" value="Plug"/>
    <property type="match status" value="1"/>
</dbReference>
<evidence type="ECO:0000256" key="6">
    <source>
        <dbReference type="ARBA" id="ARBA00023077"/>
    </source>
</evidence>